<accession>A0ABT6FJV2</accession>
<dbReference type="Proteomes" id="UP001216907">
    <property type="component" value="Unassembled WGS sequence"/>
</dbReference>
<dbReference type="PANTHER" id="PTHR30250:SF26">
    <property type="entry name" value="PSMA PROTEIN"/>
    <property type="match status" value="1"/>
</dbReference>
<keyword evidence="3 6" id="KW-0812">Transmembrane</keyword>
<comment type="caution">
    <text evidence="7">The sequence shown here is derived from an EMBL/GenBank/DDBJ whole genome shotgun (WGS) entry which is preliminary data.</text>
</comment>
<organism evidence="7 8">
    <name type="scientific">Paludisphaera mucosa</name>
    <dbReference type="NCBI Taxonomy" id="3030827"/>
    <lineage>
        <taxon>Bacteria</taxon>
        <taxon>Pseudomonadati</taxon>
        <taxon>Planctomycetota</taxon>
        <taxon>Planctomycetia</taxon>
        <taxon>Isosphaerales</taxon>
        <taxon>Isosphaeraceae</taxon>
        <taxon>Paludisphaera</taxon>
    </lineage>
</organism>
<gene>
    <name evidence="7" type="ORF">PZE19_29015</name>
</gene>
<evidence type="ECO:0000256" key="2">
    <source>
        <dbReference type="ARBA" id="ARBA00022475"/>
    </source>
</evidence>
<sequence length="530" mass="57713">MSTASTIPAPAQRALPPVLGRLFNGTLWLALRVPLQIVFSLWTTRLILETIGKDQLGAYSFAWNFGFLQMLFEFGVSSALQRQISQYWTKGDKAGVDRTVACGLTFYTATAFVQIVALLAIAYLALPFSEYRGHPSYDLIVKLLWIQVVTSPCYGFSVVVSSVLQAARRYEFIPRIEFAITILRFLALLIGLKSGVPFFWVVVMQTAIQVGLSLGPAVWVMTRELGQSLSFRGARWEDYKALGHVSFYMALMQVSVILADKIDATILGFVIPDPGQANAVYDVVSKPFLQLRQTGWMLAYMVMPAVASLVAARDERSLERVKYDGTRMHAASILPIGLLGFLYASPFLTLWVGDRLGRPAAEVAPLMRLFLTAAIPLILSVPVQMAIGFNKIPVIALAALGGAIVNLPISYYLTKQIGVAGVIWGTVVTTFFSNLIIPGVYVSRVLAIDPRVFLRRTLGPPLAGAAALIAAVGLLNLAFPVTFPGTSLATRAAPLLLHLSVGALAYLVGYALTPTGRDDLAQLRAKLSRR</sequence>
<dbReference type="InterPro" id="IPR002528">
    <property type="entry name" value="MATE_fam"/>
</dbReference>
<evidence type="ECO:0000256" key="4">
    <source>
        <dbReference type="ARBA" id="ARBA00022989"/>
    </source>
</evidence>
<evidence type="ECO:0000313" key="7">
    <source>
        <dbReference type="EMBL" id="MDG3007824.1"/>
    </source>
</evidence>
<feature type="transmembrane region" description="Helical" evidence="6">
    <location>
        <begin position="462"/>
        <end position="483"/>
    </location>
</feature>
<reference evidence="7 8" key="1">
    <citation type="submission" date="2023-03" db="EMBL/GenBank/DDBJ databases">
        <title>Paludisphaera mucosa sp. nov. a novel planctomycete from northern fen.</title>
        <authorList>
            <person name="Ivanova A."/>
        </authorList>
    </citation>
    <scope>NUCLEOTIDE SEQUENCE [LARGE SCALE GENOMIC DNA]</scope>
    <source>
        <strain evidence="7 8">Pla2</strain>
    </source>
</reference>
<keyword evidence="4 6" id="KW-1133">Transmembrane helix</keyword>
<dbReference type="PANTHER" id="PTHR30250">
    <property type="entry name" value="PST FAMILY PREDICTED COLANIC ACID TRANSPORTER"/>
    <property type="match status" value="1"/>
</dbReference>
<protein>
    <submittedName>
        <fullName evidence="7">Oligosaccharide flippase family protein</fullName>
    </submittedName>
</protein>
<feature type="transmembrane region" description="Helical" evidence="6">
    <location>
        <begin position="365"/>
        <end position="387"/>
    </location>
</feature>
<feature type="transmembrane region" description="Helical" evidence="6">
    <location>
        <begin position="419"/>
        <end position="441"/>
    </location>
</feature>
<feature type="transmembrane region" description="Helical" evidence="6">
    <location>
        <begin position="394"/>
        <end position="413"/>
    </location>
</feature>
<evidence type="ECO:0000313" key="8">
    <source>
        <dbReference type="Proteomes" id="UP001216907"/>
    </source>
</evidence>
<proteinExistence type="predicted"/>
<feature type="transmembrane region" description="Helical" evidence="6">
    <location>
        <begin position="144"/>
        <end position="164"/>
    </location>
</feature>
<feature type="transmembrane region" description="Helical" evidence="6">
    <location>
        <begin position="100"/>
        <end position="124"/>
    </location>
</feature>
<evidence type="ECO:0000256" key="1">
    <source>
        <dbReference type="ARBA" id="ARBA00004651"/>
    </source>
</evidence>
<feature type="transmembrane region" description="Helical" evidence="6">
    <location>
        <begin position="495"/>
        <end position="513"/>
    </location>
</feature>
<evidence type="ECO:0000256" key="3">
    <source>
        <dbReference type="ARBA" id="ARBA00022692"/>
    </source>
</evidence>
<dbReference type="InterPro" id="IPR050833">
    <property type="entry name" value="Poly_Biosynth_Transport"/>
</dbReference>
<dbReference type="Pfam" id="PF01554">
    <property type="entry name" value="MatE"/>
    <property type="match status" value="1"/>
</dbReference>
<keyword evidence="8" id="KW-1185">Reference proteome</keyword>
<feature type="transmembrane region" description="Helical" evidence="6">
    <location>
        <begin position="294"/>
        <end position="312"/>
    </location>
</feature>
<comment type="subcellular location">
    <subcellularLocation>
        <location evidence="1">Cell membrane</location>
        <topology evidence="1">Multi-pass membrane protein</topology>
    </subcellularLocation>
</comment>
<name>A0ABT6FJV2_9BACT</name>
<feature type="transmembrane region" description="Helical" evidence="6">
    <location>
        <begin position="333"/>
        <end position="353"/>
    </location>
</feature>
<feature type="transmembrane region" description="Helical" evidence="6">
    <location>
        <begin position="22"/>
        <end position="42"/>
    </location>
</feature>
<evidence type="ECO:0000256" key="6">
    <source>
        <dbReference type="SAM" id="Phobius"/>
    </source>
</evidence>
<evidence type="ECO:0000256" key="5">
    <source>
        <dbReference type="ARBA" id="ARBA00023136"/>
    </source>
</evidence>
<dbReference type="RefSeq" id="WP_277864096.1">
    <property type="nucleotide sequence ID" value="NZ_JARRAG010000002.1"/>
</dbReference>
<dbReference type="EMBL" id="JARRAG010000002">
    <property type="protein sequence ID" value="MDG3007824.1"/>
    <property type="molecule type" value="Genomic_DNA"/>
</dbReference>
<keyword evidence="5 6" id="KW-0472">Membrane</keyword>
<feature type="transmembrane region" description="Helical" evidence="6">
    <location>
        <begin position="62"/>
        <end position="80"/>
    </location>
</feature>
<keyword evidence="2" id="KW-1003">Cell membrane</keyword>